<dbReference type="EMBL" id="ML735351">
    <property type="protein sequence ID" value="KAE8384911.1"/>
    <property type="molecule type" value="Genomic_DNA"/>
</dbReference>
<reference evidence="2" key="1">
    <citation type="submission" date="2019-04" db="EMBL/GenBank/DDBJ databases">
        <title>Friends and foes A comparative genomics studyof 23 Aspergillus species from section Flavi.</title>
        <authorList>
            <consortium name="DOE Joint Genome Institute"/>
            <person name="Kjaerbolling I."/>
            <person name="Vesth T."/>
            <person name="Frisvad J.C."/>
            <person name="Nybo J.L."/>
            <person name="Theobald S."/>
            <person name="Kildgaard S."/>
            <person name="Isbrandt T."/>
            <person name="Kuo A."/>
            <person name="Sato A."/>
            <person name="Lyhne E.K."/>
            <person name="Kogle M.E."/>
            <person name="Wiebenga A."/>
            <person name="Kun R.S."/>
            <person name="Lubbers R.J."/>
            <person name="Makela M.R."/>
            <person name="Barry K."/>
            <person name="Chovatia M."/>
            <person name="Clum A."/>
            <person name="Daum C."/>
            <person name="Haridas S."/>
            <person name="He G."/>
            <person name="LaButti K."/>
            <person name="Lipzen A."/>
            <person name="Mondo S."/>
            <person name="Riley R."/>
            <person name="Salamov A."/>
            <person name="Simmons B.A."/>
            <person name="Magnuson J.K."/>
            <person name="Henrissat B."/>
            <person name="Mortensen U.H."/>
            <person name="Larsen T.O."/>
            <person name="Devries R.P."/>
            <person name="Grigoriev I.V."/>
            <person name="Machida M."/>
            <person name="Baker S.E."/>
            <person name="Andersen M.R."/>
        </authorList>
    </citation>
    <scope>NUCLEOTIDE SEQUENCE [LARGE SCALE GENOMIC DNA]</scope>
    <source>
        <strain evidence="2">IBT 14317</strain>
    </source>
</reference>
<keyword evidence="1" id="KW-1133">Transmembrane helix</keyword>
<dbReference type="Proteomes" id="UP000326877">
    <property type="component" value="Unassembled WGS sequence"/>
</dbReference>
<organism evidence="2">
    <name type="scientific">Petromyces alliaceus</name>
    <name type="common">Aspergillus alliaceus</name>
    <dbReference type="NCBI Taxonomy" id="209559"/>
    <lineage>
        <taxon>Eukaryota</taxon>
        <taxon>Fungi</taxon>
        <taxon>Dikarya</taxon>
        <taxon>Ascomycota</taxon>
        <taxon>Pezizomycotina</taxon>
        <taxon>Eurotiomycetes</taxon>
        <taxon>Eurotiomycetidae</taxon>
        <taxon>Eurotiales</taxon>
        <taxon>Aspergillaceae</taxon>
        <taxon>Aspergillus</taxon>
        <taxon>Aspergillus subgen. Circumdati</taxon>
    </lineage>
</organism>
<keyword evidence="1" id="KW-0812">Transmembrane</keyword>
<feature type="transmembrane region" description="Helical" evidence="1">
    <location>
        <begin position="62"/>
        <end position="79"/>
    </location>
</feature>
<proteinExistence type="predicted"/>
<accession>A0A5N7BSV1</accession>
<evidence type="ECO:0000256" key="1">
    <source>
        <dbReference type="SAM" id="Phobius"/>
    </source>
</evidence>
<dbReference type="AlphaFoldDB" id="A0A5N7BSV1"/>
<keyword evidence="1" id="KW-0472">Membrane</keyword>
<feature type="transmembrane region" description="Helical" evidence="1">
    <location>
        <begin position="30"/>
        <end position="56"/>
    </location>
</feature>
<protein>
    <submittedName>
        <fullName evidence="2">Uncharacterized protein</fullName>
    </submittedName>
</protein>
<name>A0A5N7BSV1_PETAA</name>
<evidence type="ECO:0000313" key="2">
    <source>
        <dbReference type="EMBL" id="KAE8384911.1"/>
    </source>
</evidence>
<sequence>MGHLEGGDAGGFEAGFEVVEEGLEVGVCSWLFSFGGGLLLVLTYGVWFIEGFWGLFVFDVDGGWLLSGLGMVLMLEVWFRCCRLGHRDWTGLHFPNDQVSAQH</sequence>
<gene>
    <name evidence="2" type="ORF">BDV23DRAFT_165902</name>
</gene>